<feature type="transmembrane region" description="Helical" evidence="1">
    <location>
        <begin position="309"/>
        <end position="329"/>
    </location>
</feature>
<feature type="transmembrane region" description="Helical" evidence="1">
    <location>
        <begin position="140"/>
        <end position="159"/>
    </location>
</feature>
<feature type="transmembrane region" description="Helical" evidence="1">
    <location>
        <begin position="203"/>
        <end position="236"/>
    </location>
</feature>
<reference evidence="2 3" key="1">
    <citation type="journal article" date="2008" name="Proc. Natl. Acad. Sci. U.S.A.">
        <title>The genome of Cyanothece 51142, a unicellular diazotrophic cyanobacterium important in the marine nitrogen cycle.</title>
        <authorList>
            <person name="Welsh E.A."/>
            <person name="Liberton M."/>
            <person name="Stoeckel J."/>
            <person name="Loh T."/>
            <person name="Elvitigala T."/>
            <person name="Wang C."/>
            <person name="Wollam A."/>
            <person name="Fulton R.S."/>
            <person name="Clifton S.W."/>
            <person name="Jacobs J.M."/>
            <person name="Aurora R."/>
            <person name="Ghosh B.K."/>
            <person name="Sherman L.A."/>
            <person name="Smith R.D."/>
            <person name="Wilson R.K."/>
            <person name="Pakrasi H.B."/>
        </authorList>
    </citation>
    <scope>NUCLEOTIDE SEQUENCE [LARGE SCALE GENOMIC DNA]</scope>
    <source>
        <strain evidence="3">ATCC 51142 / BH68</strain>
    </source>
</reference>
<feature type="transmembrane region" description="Helical" evidence="1">
    <location>
        <begin position="171"/>
        <end position="191"/>
    </location>
</feature>
<proteinExistence type="predicted"/>
<evidence type="ECO:0000313" key="3">
    <source>
        <dbReference type="Proteomes" id="UP000001203"/>
    </source>
</evidence>
<feature type="transmembrane region" description="Helical" evidence="1">
    <location>
        <begin position="242"/>
        <end position="262"/>
    </location>
</feature>
<dbReference type="AlphaFoldDB" id="B1WV96"/>
<dbReference type="KEGG" id="cyt:cce_4538"/>
<keyword evidence="3" id="KW-1185">Reference proteome</keyword>
<evidence type="ECO:0008006" key="4">
    <source>
        <dbReference type="Google" id="ProtNLM"/>
    </source>
</evidence>
<dbReference type="PROSITE" id="PS51257">
    <property type="entry name" value="PROKAR_LIPOPROTEIN"/>
    <property type="match status" value="1"/>
</dbReference>
<keyword evidence="1" id="KW-0472">Membrane</keyword>
<dbReference type="EMBL" id="CP000806">
    <property type="protein sequence ID" value="ACB53886.1"/>
    <property type="molecule type" value="Genomic_DNA"/>
</dbReference>
<gene>
    <name evidence="2" type="ordered locus">cce_4538</name>
</gene>
<sequence length="550" mass="62819">MMKISTKIINILLLAAIACAVILRIINLGSRELWYDEVLSLLLSTGQKARYQTPQDVPIILANYTRLLILPVENSFSDVLVTFENFLKGLVAEPHPFLFFLEQHFWLRLWGNSQAAMRSIIVLFSLGSLGCAYGLGRKLLGFQGGLLFTALLGLNPYYLFHSLNVRMYGSLVFWVLLSSWSLLELISLNTSETHKNNSQLSKLFWTVLLILSAASGLMTFYYFTIFFFVFAVLVLYLDRQRWWQYALYLISSIIITIPWLWWGTRQQLRNADLGRFSNKGGFLSAMVQHLQEFLDVLGIHLLVGDWSSILPNFIITTFGFLVFIGLLYCSWSLYKKNQIKLLIISLLLGLFPLLLMLTIDIITGKFTLAFGFGRSVIFVLPGCLLLLVVWIEKAGIKFKNIAILGLLLLYLGINIADFGLRSRWMFHRVADIINEQPDTPTLIIMNSQAWGHVLRLAYYLPTTSPISLLAQKSNNLSPVLAKNLSKNPEQYQRILWLDSQRPVWGKPSTEEQKEAVKTVLDNDYNLQSSQKLIGTWALDNFDLNVYEKNI</sequence>
<dbReference type="Proteomes" id="UP000001203">
    <property type="component" value="Chromosome circular"/>
</dbReference>
<dbReference type="STRING" id="43989.cce_4538"/>
<protein>
    <recommendedName>
        <fullName evidence="4">Glycosyltransferase RgtA/B/C/D-like domain-containing protein</fullName>
    </recommendedName>
</protein>
<name>B1WV96_CROS5</name>
<keyword evidence="1" id="KW-1133">Transmembrane helix</keyword>
<feature type="transmembrane region" description="Helical" evidence="1">
    <location>
        <begin position="341"/>
        <end position="362"/>
    </location>
</feature>
<dbReference type="HOGENOM" id="CLU_482165_0_0_3"/>
<evidence type="ECO:0000313" key="2">
    <source>
        <dbReference type="EMBL" id="ACB53886.1"/>
    </source>
</evidence>
<dbReference type="eggNOG" id="COG5305">
    <property type="taxonomic scope" value="Bacteria"/>
</dbReference>
<feature type="transmembrane region" description="Helical" evidence="1">
    <location>
        <begin position="401"/>
        <end position="420"/>
    </location>
</feature>
<organism evidence="2 3">
    <name type="scientific">Crocosphaera subtropica (strain ATCC 51142 / BH68)</name>
    <name type="common">Cyanothece sp. (strain ATCC 51142)</name>
    <dbReference type="NCBI Taxonomy" id="43989"/>
    <lineage>
        <taxon>Bacteria</taxon>
        <taxon>Bacillati</taxon>
        <taxon>Cyanobacteriota</taxon>
        <taxon>Cyanophyceae</taxon>
        <taxon>Oscillatoriophycideae</taxon>
        <taxon>Chroococcales</taxon>
        <taxon>Aphanothecaceae</taxon>
        <taxon>Crocosphaera</taxon>
        <taxon>Crocosphaera subtropica</taxon>
    </lineage>
</organism>
<feature type="transmembrane region" description="Helical" evidence="1">
    <location>
        <begin position="368"/>
        <end position="389"/>
    </location>
</feature>
<accession>B1WV96</accession>
<keyword evidence="1" id="KW-0812">Transmembrane</keyword>
<evidence type="ECO:0000256" key="1">
    <source>
        <dbReference type="SAM" id="Phobius"/>
    </source>
</evidence>